<reference evidence="2" key="1">
    <citation type="submission" date="2022-08" db="UniProtKB">
        <authorList>
            <consortium name="EnsemblMetazoa"/>
        </authorList>
    </citation>
    <scope>IDENTIFICATION</scope>
    <source>
        <strain evidence="2">05x7-T-G4-1.051#20</strain>
    </source>
</reference>
<feature type="compositionally biased region" description="Basic and acidic residues" evidence="1">
    <location>
        <begin position="92"/>
        <end position="103"/>
    </location>
</feature>
<evidence type="ECO:0000256" key="1">
    <source>
        <dbReference type="SAM" id="MobiDB-lite"/>
    </source>
</evidence>
<sequence length="138" mass="15153">RERLASGGSDKNLLFVANSSSTGIQKSRTAPNSPELSKIKERETLSVTNKEPLRRFSLVPPGGGTPAINLTPDDGVYADRNRRPSLQNMGHYNHDSERCERKSSTGSLFNFSDSRHSSPRRGSFQALGDTVMQLFSGK</sequence>
<feature type="region of interest" description="Disordered" evidence="1">
    <location>
        <begin position="1"/>
        <end position="129"/>
    </location>
</feature>
<protein>
    <submittedName>
        <fullName evidence="2">Uncharacterized protein</fullName>
    </submittedName>
</protein>
<evidence type="ECO:0000313" key="2">
    <source>
        <dbReference type="EnsemblMetazoa" id="G234.9:cds"/>
    </source>
</evidence>
<organism evidence="2 3">
    <name type="scientific">Magallana gigas</name>
    <name type="common">Pacific oyster</name>
    <name type="synonym">Crassostrea gigas</name>
    <dbReference type="NCBI Taxonomy" id="29159"/>
    <lineage>
        <taxon>Eukaryota</taxon>
        <taxon>Metazoa</taxon>
        <taxon>Spiralia</taxon>
        <taxon>Lophotrochozoa</taxon>
        <taxon>Mollusca</taxon>
        <taxon>Bivalvia</taxon>
        <taxon>Autobranchia</taxon>
        <taxon>Pteriomorphia</taxon>
        <taxon>Ostreida</taxon>
        <taxon>Ostreoidea</taxon>
        <taxon>Ostreidae</taxon>
        <taxon>Magallana</taxon>
    </lineage>
</organism>
<dbReference type="EnsemblMetazoa" id="G234.9">
    <property type="protein sequence ID" value="G234.9:cds"/>
    <property type="gene ID" value="G234"/>
</dbReference>
<accession>A0A8W8KD70</accession>
<feature type="compositionally biased region" description="Polar residues" evidence="1">
    <location>
        <begin position="17"/>
        <end position="35"/>
    </location>
</feature>
<name>A0A8W8KD70_MAGGI</name>
<evidence type="ECO:0000313" key="3">
    <source>
        <dbReference type="Proteomes" id="UP000005408"/>
    </source>
</evidence>
<keyword evidence="3" id="KW-1185">Reference proteome</keyword>
<dbReference type="Proteomes" id="UP000005408">
    <property type="component" value="Unassembled WGS sequence"/>
</dbReference>
<dbReference type="AlphaFoldDB" id="A0A8W8KD70"/>
<proteinExistence type="predicted"/>